<dbReference type="EMBL" id="JBHTBX010000004">
    <property type="protein sequence ID" value="MFC7434534.1"/>
    <property type="molecule type" value="Genomic_DNA"/>
</dbReference>
<dbReference type="Pfam" id="PF16537">
    <property type="entry name" value="T2SSB"/>
    <property type="match status" value="1"/>
</dbReference>
<accession>A0ABW2R987</accession>
<feature type="transmembrane region" description="Helical" evidence="2">
    <location>
        <begin position="42"/>
        <end position="63"/>
    </location>
</feature>
<feature type="compositionally biased region" description="Low complexity" evidence="1">
    <location>
        <begin position="91"/>
        <end position="101"/>
    </location>
</feature>
<keyword evidence="2" id="KW-0472">Membrane</keyword>
<comment type="caution">
    <text evidence="4">The sequence shown here is derived from an EMBL/GenBank/DDBJ whole genome shotgun (WGS) entry which is preliminary data.</text>
</comment>
<keyword evidence="2" id="KW-0812">Transmembrane</keyword>
<feature type="compositionally biased region" description="Low complexity" evidence="1">
    <location>
        <begin position="67"/>
        <end position="79"/>
    </location>
</feature>
<dbReference type="Proteomes" id="UP001596495">
    <property type="component" value="Unassembled WGS sequence"/>
</dbReference>
<feature type="compositionally biased region" description="Polar residues" evidence="1">
    <location>
        <begin position="161"/>
        <end position="175"/>
    </location>
</feature>
<feature type="compositionally biased region" description="Pro residues" evidence="1">
    <location>
        <begin position="102"/>
        <end position="115"/>
    </location>
</feature>
<feature type="region of interest" description="Disordered" evidence="1">
    <location>
        <begin position="67"/>
        <end position="175"/>
    </location>
</feature>
<keyword evidence="5" id="KW-1185">Reference proteome</keyword>
<protein>
    <submittedName>
        <fullName evidence="4">General secretion pathway protein GspB</fullName>
    </submittedName>
</protein>
<evidence type="ECO:0000256" key="1">
    <source>
        <dbReference type="SAM" id="MobiDB-lite"/>
    </source>
</evidence>
<reference evidence="5" key="1">
    <citation type="journal article" date="2019" name="Int. J. Syst. Evol. Microbiol.">
        <title>The Global Catalogue of Microorganisms (GCM) 10K type strain sequencing project: providing services to taxonomists for standard genome sequencing and annotation.</title>
        <authorList>
            <consortium name="The Broad Institute Genomics Platform"/>
            <consortium name="The Broad Institute Genome Sequencing Center for Infectious Disease"/>
            <person name="Wu L."/>
            <person name="Ma J."/>
        </authorList>
    </citation>
    <scope>NUCLEOTIDE SEQUENCE [LARGE SCALE GENOMIC DNA]</scope>
    <source>
        <strain evidence="5">CCUG 54518</strain>
    </source>
</reference>
<evidence type="ECO:0000313" key="5">
    <source>
        <dbReference type="Proteomes" id="UP001596495"/>
    </source>
</evidence>
<organism evidence="4 5">
    <name type="scientific">Hydrogenophaga bisanensis</name>
    <dbReference type="NCBI Taxonomy" id="439611"/>
    <lineage>
        <taxon>Bacteria</taxon>
        <taxon>Pseudomonadati</taxon>
        <taxon>Pseudomonadota</taxon>
        <taxon>Betaproteobacteria</taxon>
        <taxon>Burkholderiales</taxon>
        <taxon>Comamonadaceae</taxon>
        <taxon>Hydrogenophaga</taxon>
    </lineage>
</organism>
<gene>
    <name evidence="4" type="ORF">ACFQNJ_08420</name>
</gene>
<proteinExistence type="predicted"/>
<name>A0ABW2R987_9BURK</name>
<evidence type="ECO:0000256" key="2">
    <source>
        <dbReference type="SAM" id="Phobius"/>
    </source>
</evidence>
<evidence type="ECO:0000259" key="3">
    <source>
        <dbReference type="Pfam" id="PF16537"/>
    </source>
</evidence>
<dbReference type="RefSeq" id="WP_382255987.1">
    <property type="nucleotide sequence ID" value="NZ_JBHTBX010000004.1"/>
</dbReference>
<evidence type="ECO:0000313" key="4">
    <source>
        <dbReference type="EMBL" id="MFC7434534.1"/>
    </source>
</evidence>
<dbReference type="InterPro" id="IPR032389">
    <property type="entry name" value="GspB_C"/>
</dbReference>
<keyword evidence="2" id="KW-1133">Transmembrane helix</keyword>
<feature type="domain" description="Type II secretion system protein GspB C-terminal" evidence="3">
    <location>
        <begin position="167"/>
        <end position="222"/>
    </location>
</feature>
<sequence>MSYILDALQKANAQRQQGSVPGLDSGTVSAAMAQPAAPRRSWPWLAAGLASALLAGLSIGWWGKSQPLASPTPAATSAPMRSIVPAPSLPPAERAPGAADAPPAPSAAPGTPPPVNSRVFEASGPILAAPAVPEAPPPAPAAGTTRAPSSGSAPMVPAGSASDTAGLSVSGSTYSENPQHRMLIVNGQVVREGQEVRPGLRLEVIGPRSAILNEGGRRFNLNY</sequence>